<dbReference type="Proteomes" id="UP000823769">
    <property type="component" value="Unassembled WGS sequence"/>
</dbReference>
<protein>
    <recommendedName>
        <fullName evidence="3">Lipoprotein</fullName>
    </recommendedName>
</protein>
<reference evidence="1" key="2">
    <citation type="journal article" date="2021" name="PeerJ">
        <title>Extensive microbial diversity within the chicken gut microbiome revealed by metagenomics and culture.</title>
        <authorList>
            <person name="Gilroy R."/>
            <person name="Ravi A."/>
            <person name="Getino M."/>
            <person name="Pursley I."/>
            <person name="Horton D.L."/>
            <person name="Alikhan N.F."/>
            <person name="Baker D."/>
            <person name="Gharbi K."/>
            <person name="Hall N."/>
            <person name="Watson M."/>
            <person name="Adriaenssens E.M."/>
            <person name="Foster-Nyarko E."/>
            <person name="Jarju S."/>
            <person name="Secka A."/>
            <person name="Antonio M."/>
            <person name="Oren A."/>
            <person name="Chaudhuri R.R."/>
            <person name="La Ragione R."/>
            <person name="Hildebrand F."/>
            <person name="Pallen M.J."/>
        </authorList>
    </citation>
    <scope>NUCLEOTIDE SEQUENCE</scope>
    <source>
        <strain evidence="1">B3-1481</strain>
    </source>
</reference>
<name>A0A9D9NNA8_9BACT</name>
<gene>
    <name evidence="1" type="ORF">IAB76_01285</name>
</gene>
<comment type="caution">
    <text evidence="1">The sequence shown here is derived from an EMBL/GenBank/DDBJ whole genome shotgun (WGS) entry which is preliminary data.</text>
</comment>
<proteinExistence type="predicted"/>
<accession>A0A9D9NNA8</accession>
<dbReference type="AlphaFoldDB" id="A0A9D9NNA8"/>
<dbReference type="PROSITE" id="PS51257">
    <property type="entry name" value="PROKAR_LIPOPROTEIN"/>
    <property type="match status" value="1"/>
</dbReference>
<organism evidence="1 2">
    <name type="scientific">Candidatus Cryptobacteroides avistercoris</name>
    <dbReference type="NCBI Taxonomy" id="2840758"/>
    <lineage>
        <taxon>Bacteria</taxon>
        <taxon>Pseudomonadati</taxon>
        <taxon>Bacteroidota</taxon>
        <taxon>Bacteroidia</taxon>
        <taxon>Bacteroidales</taxon>
        <taxon>Candidatus Cryptobacteroides</taxon>
    </lineage>
</organism>
<evidence type="ECO:0008006" key="3">
    <source>
        <dbReference type="Google" id="ProtNLM"/>
    </source>
</evidence>
<evidence type="ECO:0000313" key="2">
    <source>
        <dbReference type="Proteomes" id="UP000823769"/>
    </source>
</evidence>
<dbReference type="EMBL" id="JADILW010000019">
    <property type="protein sequence ID" value="MBO8479735.1"/>
    <property type="molecule type" value="Genomic_DNA"/>
</dbReference>
<sequence>MKRFSSLISATLLAAALLTGCDMVHYYFSSSYVLGYMEVGGIELKQEGGAIAILPDAVAGRVSVQSEGKEREQYDAICAEHGDVAYNRNVGLVSDIITEWGLHPDIASVTVTSDKDFDAAHPAGTPLNDCTELTYCSAYDYVSSGYDQSFLTNDTPKEKTEPLTEVSAGELSLMLEDYGRLTFTASPETKGAHRISVTLNAADGRRFSASMDYEFN</sequence>
<reference evidence="1" key="1">
    <citation type="submission" date="2020-10" db="EMBL/GenBank/DDBJ databases">
        <authorList>
            <person name="Gilroy R."/>
        </authorList>
    </citation>
    <scope>NUCLEOTIDE SEQUENCE</scope>
    <source>
        <strain evidence="1">B3-1481</strain>
    </source>
</reference>
<evidence type="ECO:0000313" key="1">
    <source>
        <dbReference type="EMBL" id="MBO8479735.1"/>
    </source>
</evidence>